<feature type="non-terminal residue" evidence="3">
    <location>
        <position position="1"/>
    </location>
</feature>
<dbReference type="PANTHER" id="PTHR38048">
    <property type="entry name" value="EXPRESSED PROTEIN"/>
    <property type="match status" value="1"/>
</dbReference>
<dbReference type="OrthoDB" id="58416at2759"/>
<keyword evidence="1" id="KW-0812">Transmembrane</keyword>
<dbReference type="Gene3D" id="1.20.120.520">
    <property type="entry name" value="nmb1532 protein domain like"/>
    <property type="match status" value="1"/>
</dbReference>
<evidence type="ECO:0000313" key="3">
    <source>
        <dbReference type="EMBL" id="KXJ93012.1"/>
    </source>
</evidence>
<sequence>MPPKAQPQQRGLLGRILFLGLPLILTIFTRQSPYFTHTMAPTQVWADQPIALVATPQFETRKTDMFTAGASHMALLHNSILRGYNSIYLQAPHVEPGDRADFVGYCKTWHKFVTSHHDDEENTLFTKVEELLGDKTVWAETHGEHEAFLGGLAQFDEYLSSLENPSTDFSGEKLQAIMKTFEKPFGDHFHSEIKTIAALANHPKAPKTGSPEEVEAALTFKTWGKSTVSKAGTWDVVPFFLQNLDGTVEDGMWANWPPMPAPIRWGLTNIAGAYYGRWWKFSSCANGKPRELYALQGTTS</sequence>
<dbReference type="InParanoid" id="A0A136J778"/>
<reference evidence="4" key="1">
    <citation type="submission" date="2016-02" db="EMBL/GenBank/DDBJ databases">
        <title>Draft genome sequence of Microdochium bolleyi, a fungal endophyte of beachgrass.</title>
        <authorList>
            <consortium name="DOE Joint Genome Institute"/>
            <person name="David A.S."/>
            <person name="May G."/>
            <person name="Haridas S."/>
            <person name="Lim J."/>
            <person name="Wang M."/>
            <person name="Labutti K."/>
            <person name="Lipzen A."/>
            <person name="Barry K."/>
            <person name="Grigoriev I.V."/>
        </authorList>
    </citation>
    <scope>NUCLEOTIDE SEQUENCE [LARGE SCALE GENOMIC DNA]</scope>
    <source>
        <strain evidence="4">J235TASD1</strain>
    </source>
</reference>
<evidence type="ECO:0000313" key="4">
    <source>
        <dbReference type="Proteomes" id="UP000070501"/>
    </source>
</evidence>
<proteinExistence type="predicted"/>
<keyword evidence="1" id="KW-0472">Membrane</keyword>
<dbReference type="Proteomes" id="UP000070501">
    <property type="component" value="Unassembled WGS sequence"/>
</dbReference>
<gene>
    <name evidence="3" type="ORF">Micbo1qcDRAFT_160909</name>
</gene>
<dbReference type="PANTHER" id="PTHR38048:SF2">
    <property type="entry name" value="HEMERYTHRIN-LIKE DOMAIN-CONTAINING PROTEIN"/>
    <property type="match status" value="1"/>
</dbReference>
<dbReference type="InterPro" id="IPR012312">
    <property type="entry name" value="Hemerythrin-like"/>
</dbReference>
<dbReference type="InterPro" id="IPR053206">
    <property type="entry name" value="Dimeric_xanthone_biosynth"/>
</dbReference>
<keyword evidence="4" id="KW-1185">Reference proteome</keyword>
<evidence type="ECO:0000259" key="2">
    <source>
        <dbReference type="Pfam" id="PF01814"/>
    </source>
</evidence>
<evidence type="ECO:0000256" key="1">
    <source>
        <dbReference type="SAM" id="Phobius"/>
    </source>
</evidence>
<dbReference type="Pfam" id="PF01814">
    <property type="entry name" value="Hemerythrin"/>
    <property type="match status" value="1"/>
</dbReference>
<name>A0A136J778_9PEZI</name>
<feature type="domain" description="Hemerythrin-like" evidence="2">
    <location>
        <begin position="73"/>
        <end position="198"/>
    </location>
</feature>
<accession>A0A136J778</accession>
<feature type="transmembrane region" description="Helical" evidence="1">
    <location>
        <begin position="12"/>
        <end position="29"/>
    </location>
</feature>
<protein>
    <recommendedName>
        <fullName evidence="2">Hemerythrin-like domain-containing protein</fullName>
    </recommendedName>
</protein>
<keyword evidence="1" id="KW-1133">Transmembrane helix</keyword>
<dbReference type="AlphaFoldDB" id="A0A136J778"/>
<organism evidence="3 4">
    <name type="scientific">Microdochium bolleyi</name>
    <dbReference type="NCBI Taxonomy" id="196109"/>
    <lineage>
        <taxon>Eukaryota</taxon>
        <taxon>Fungi</taxon>
        <taxon>Dikarya</taxon>
        <taxon>Ascomycota</taxon>
        <taxon>Pezizomycotina</taxon>
        <taxon>Sordariomycetes</taxon>
        <taxon>Xylariomycetidae</taxon>
        <taxon>Xylariales</taxon>
        <taxon>Microdochiaceae</taxon>
        <taxon>Microdochium</taxon>
    </lineage>
</organism>
<dbReference type="EMBL" id="KQ964248">
    <property type="protein sequence ID" value="KXJ93012.1"/>
    <property type="molecule type" value="Genomic_DNA"/>
</dbReference>